<dbReference type="RefSeq" id="WP_005215005.1">
    <property type="nucleotide sequence ID" value="NZ_KB291681.1"/>
</dbReference>
<dbReference type="STRING" id="545697.HMPREF0216_02821"/>
<name>L1Q8W0_9CLOT</name>
<gene>
    <name evidence="1" type="ORF">HMPREF0216_02821</name>
</gene>
<evidence type="ECO:0000313" key="1">
    <source>
        <dbReference type="EMBL" id="EKY24062.1"/>
    </source>
</evidence>
<sequence length="62" mass="7205">MGKAWEDMSNKERAEQTIRDIKRRQAIRKKAAYDVKALKIESVIKSSAKRRSVKNRGCRSLN</sequence>
<proteinExistence type="predicted"/>
<protein>
    <submittedName>
        <fullName evidence="1">Uncharacterized protein</fullName>
    </submittedName>
</protein>
<dbReference type="HOGENOM" id="CLU_2896068_0_0_9"/>
<evidence type="ECO:0000313" key="2">
    <source>
        <dbReference type="Proteomes" id="UP000010420"/>
    </source>
</evidence>
<dbReference type="AlphaFoldDB" id="L1Q8W0"/>
<dbReference type="PATRIC" id="fig|545697.3.peg.2772"/>
<comment type="caution">
    <text evidence="1">The sequence shown here is derived from an EMBL/GenBank/DDBJ whole genome shotgun (WGS) entry which is preliminary data.</text>
</comment>
<organism evidence="1 2">
    <name type="scientific">Clostridium celatum DSM 1785</name>
    <dbReference type="NCBI Taxonomy" id="545697"/>
    <lineage>
        <taxon>Bacteria</taxon>
        <taxon>Bacillati</taxon>
        <taxon>Bacillota</taxon>
        <taxon>Clostridia</taxon>
        <taxon>Eubacteriales</taxon>
        <taxon>Clostridiaceae</taxon>
        <taxon>Clostridium</taxon>
    </lineage>
</organism>
<reference evidence="1 2" key="1">
    <citation type="submission" date="2012-05" db="EMBL/GenBank/DDBJ databases">
        <authorList>
            <person name="Weinstock G."/>
            <person name="Sodergren E."/>
            <person name="Lobos E.A."/>
            <person name="Fulton L."/>
            <person name="Fulton R."/>
            <person name="Courtney L."/>
            <person name="Fronick C."/>
            <person name="O'Laughlin M."/>
            <person name="Godfrey J."/>
            <person name="Wilson R.M."/>
            <person name="Miner T."/>
            <person name="Farmer C."/>
            <person name="Delehaunty K."/>
            <person name="Cordes M."/>
            <person name="Minx P."/>
            <person name="Tomlinson C."/>
            <person name="Chen J."/>
            <person name="Wollam A."/>
            <person name="Pepin K.H."/>
            <person name="Bhonagiri V."/>
            <person name="Zhang X."/>
            <person name="Suruliraj S."/>
            <person name="Warren W."/>
            <person name="Mitreva M."/>
            <person name="Mardis E.R."/>
            <person name="Wilson R.K."/>
        </authorList>
    </citation>
    <scope>NUCLEOTIDE SEQUENCE [LARGE SCALE GENOMIC DNA]</scope>
    <source>
        <strain evidence="1 2">DSM 1785</strain>
    </source>
</reference>
<dbReference type="Proteomes" id="UP000010420">
    <property type="component" value="Unassembled WGS sequence"/>
</dbReference>
<dbReference type="EMBL" id="AMEZ01000091">
    <property type="protein sequence ID" value="EKY24062.1"/>
    <property type="molecule type" value="Genomic_DNA"/>
</dbReference>
<keyword evidence="2" id="KW-1185">Reference proteome</keyword>
<accession>L1Q8W0</accession>